<dbReference type="InterPro" id="IPR022513">
    <property type="entry name" value="TOMM_pelo"/>
</dbReference>
<organism evidence="1 2">
    <name type="scientific">Pannonibacter tanglangensis</name>
    <dbReference type="NCBI Taxonomy" id="2750084"/>
    <lineage>
        <taxon>Bacteria</taxon>
        <taxon>Pseudomonadati</taxon>
        <taxon>Pseudomonadota</taxon>
        <taxon>Alphaproteobacteria</taxon>
        <taxon>Hyphomicrobiales</taxon>
        <taxon>Stappiaceae</taxon>
        <taxon>Pannonibacter</taxon>
    </lineage>
</organism>
<protein>
    <submittedName>
        <fullName evidence="1">NHLP leader peptide family natural product</fullName>
    </submittedName>
</protein>
<accession>A0A7X5J9W8</accession>
<proteinExistence type="predicted"/>
<evidence type="ECO:0000313" key="2">
    <source>
        <dbReference type="Proteomes" id="UP000586722"/>
    </source>
</evidence>
<dbReference type="NCBIfam" id="TIGR03793">
    <property type="entry name" value="leader_NHLP"/>
    <property type="match status" value="1"/>
</dbReference>
<dbReference type="GO" id="GO:0003824">
    <property type="term" value="F:catalytic activity"/>
    <property type="evidence" value="ECO:0007669"/>
    <property type="project" value="InterPro"/>
</dbReference>
<comment type="caution">
    <text evidence="1">The sequence shown here is derived from an EMBL/GenBank/DDBJ whole genome shotgun (WGS) entry which is preliminary data.</text>
</comment>
<dbReference type="InterPro" id="IPR036648">
    <property type="entry name" value="CN_Hdrase_a/SCN_Hdrase_g_sf"/>
</dbReference>
<dbReference type="Gene3D" id="3.90.330.10">
    <property type="entry name" value="Nitrile hydratase alpha /Thiocyanate hydrolase gamma"/>
    <property type="match status" value="1"/>
</dbReference>
<dbReference type="Proteomes" id="UP000586722">
    <property type="component" value="Unassembled WGS sequence"/>
</dbReference>
<keyword evidence="2" id="KW-1185">Reference proteome</keyword>
<gene>
    <name evidence="1" type="ORF">GWI72_16795</name>
</gene>
<reference evidence="2" key="1">
    <citation type="submission" date="2020-01" db="EMBL/GenBank/DDBJ databases">
        <authorList>
            <person name="Fang Y."/>
            <person name="Sun R."/>
            <person name="Nie L."/>
            <person name="He J."/>
            <person name="Hao L."/>
            <person name="Wang L."/>
            <person name="Su S."/>
            <person name="Lv E."/>
            <person name="Zhang Z."/>
            <person name="Xie R."/>
            <person name="Liu H."/>
        </authorList>
    </citation>
    <scope>NUCLEOTIDE SEQUENCE [LARGE SCALE GENOMIC DNA]</scope>
    <source>
        <strain evidence="2">XCT-53</strain>
    </source>
</reference>
<dbReference type="RefSeq" id="WP_161709399.1">
    <property type="nucleotide sequence ID" value="NZ_JAABLQ010000002.1"/>
</dbReference>
<evidence type="ECO:0000313" key="1">
    <source>
        <dbReference type="EMBL" id="NBN79937.1"/>
    </source>
</evidence>
<dbReference type="AlphaFoldDB" id="A0A7X5J9W8"/>
<dbReference type="GO" id="GO:0046914">
    <property type="term" value="F:transition metal ion binding"/>
    <property type="evidence" value="ECO:0007669"/>
    <property type="project" value="InterPro"/>
</dbReference>
<dbReference type="EMBL" id="JAABLQ010000002">
    <property type="protein sequence ID" value="NBN79937.1"/>
    <property type="molecule type" value="Genomic_DNA"/>
</dbReference>
<dbReference type="SUPFAM" id="SSF56209">
    <property type="entry name" value="Nitrile hydratase alpha chain"/>
    <property type="match status" value="1"/>
</dbReference>
<name>A0A7X5J9W8_9HYPH</name>
<sequence length="109" mass="12015">MSDTTPSLTEARAQLEASVLRRAAEDAEFRALLLADPHAALGQLLGTDPVPSLKIRVVEEVAGEVVLVLPRQIAQDELPDELLDFAAGGNARECWDRLNYWLYKNKPFG</sequence>